<evidence type="ECO:0000313" key="1">
    <source>
        <dbReference type="EMBL" id="ELY59075.1"/>
    </source>
</evidence>
<dbReference type="STRING" id="1227499.C493_05475"/>
<dbReference type="OrthoDB" id="205738at2157"/>
<dbReference type="Proteomes" id="UP000011602">
    <property type="component" value="Unassembled WGS sequence"/>
</dbReference>
<dbReference type="PATRIC" id="fig|1227499.3.peg.1116"/>
<dbReference type="Pfam" id="PF25251">
    <property type="entry name" value="DUF7853"/>
    <property type="match status" value="1"/>
</dbReference>
<dbReference type="eggNOG" id="arCOG09242">
    <property type="taxonomic scope" value="Archaea"/>
</dbReference>
<proteinExistence type="predicted"/>
<accession>L9XBI2</accession>
<name>L9XBI2_9EURY</name>
<evidence type="ECO:0000313" key="2">
    <source>
        <dbReference type="Proteomes" id="UP000011602"/>
    </source>
</evidence>
<comment type="caution">
    <text evidence="1">The sequence shown here is derived from an EMBL/GenBank/DDBJ whole genome shotgun (WGS) entry which is preliminary data.</text>
</comment>
<reference evidence="1 2" key="1">
    <citation type="journal article" date="2014" name="PLoS Genet.">
        <title>Phylogenetically driven sequencing of extremely halophilic archaea reveals strategies for static and dynamic osmo-response.</title>
        <authorList>
            <person name="Becker E.A."/>
            <person name="Seitzer P.M."/>
            <person name="Tritt A."/>
            <person name="Larsen D."/>
            <person name="Krusor M."/>
            <person name="Yao A.I."/>
            <person name="Wu D."/>
            <person name="Madern D."/>
            <person name="Eisen J.A."/>
            <person name="Darling A.E."/>
            <person name="Facciotti M.T."/>
        </authorList>
    </citation>
    <scope>NUCLEOTIDE SEQUENCE [LARGE SCALE GENOMIC DNA]</scope>
    <source>
        <strain evidence="1 2">JCM 12255</strain>
    </source>
</reference>
<dbReference type="RefSeq" id="WP_007258398.1">
    <property type="nucleotide sequence ID" value="NZ_AOHZ01000030.1"/>
</dbReference>
<gene>
    <name evidence="1" type="ORF">C493_05475</name>
</gene>
<sequence length="105" mass="11646">MSSQPPETETQEVSLSRDEQWVVHATLADYIDSAIDADETPPSWTLELLEAIEAGDGTEELTDRQARRLADAMIDYLGREDAPERDCVHGSDVVDQLEDGLESKV</sequence>
<dbReference type="InterPro" id="IPR057175">
    <property type="entry name" value="DUF7853"/>
</dbReference>
<dbReference type="AlphaFoldDB" id="L9XBI2"/>
<dbReference type="EMBL" id="AOHZ01000030">
    <property type="protein sequence ID" value="ELY59075.1"/>
    <property type="molecule type" value="Genomic_DNA"/>
</dbReference>
<organism evidence="1 2">
    <name type="scientific">Natronolimnohabitans innermongolicus JCM 12255</name>
    <dbReference type="NCBI Taxonomy" id="1227499"/>
    <lineage>
        <taxon>Archaea</taxon>
        <taxon>Methanobacteriati</taxon>
        <taxon>Methanobacteriota</taxon>
        <taxon>Stenosarchaea group</taxon>
        <taxon>Halobacteria</taxon>
        <taxon>Halobacteriales</taxon>
        <taxon>Natrialbaceae</taxon>
        <taxon>Natronolimnohabitans</taxon>
    </lineage>
</organism>
<keyword evidence="2" id="KW-1185">Reference proteome</keyword>
<protein>
    <submittedName>
        <fullName evidence="1">Uncharacterized protein</fullName>
    </submittedName>
</protein>